<protein>
    <submittedName>
        <fullName evidence="2">Uncharacterized protein</fullName>
    </submittedName>
</protein>
<organism evidence="1 2">
    <name type="scientific">Panagrolaimus sp. PS1159</name>
    <dbReference type="NCBI Taxonomy" id="55785"/>
    <lineage>
        <taxon>Eukaryota</taxon>
        <taxon>Metazoa</taxon>
        <taxon>Ecdysozoa</taxon>
        <taxon>Nematoda</taxon>
        <taxon>Chromadorea</taxon>
        <taxon>Rhabditida</taxon>
        <taxon>Tylenchina</taxon>
        <taxon>Panagrolaimomorpha</taxon>
        <taxon>Panagrolaimoidea</taxon>
        <taxon>Panagrolaimidae</taxon>
        <taxon>Panagrolaimus</taxon>
    </lineage>
</organism>
<accession>A0AC35FNJ4</accession>
<name>A0AC35FNJ4_9BILA</name>
<reference evidence="2" key="1">
    <citation type="submission" date="2022-11" db="UniProtKB">
        <authorList>
            <consortium name="WormBaseParasite"/>
        </authorList>
    </citation>
    <scope>IDENTIFICATION</scope>
</reference>
<sequence>MATTSHGIHRINRHANRNRNRHFTTTRISNYLNQIKSEYALSILNRTSLDIEDPINGMPFTPPLTDPGSSIEISDEKKMGIIIPKLKESEELFNVNVGGVRFVYRIDTLILRNQGLLSFLANLSHEKRLPHVDAYFQETNEYYFERQPLLFYSIFQFYLLGRIHHPPETCPQDIIEEFKYWEIDPTPYLCPWCCMDSDDEDECEKASETSNENIDDFKNLKFGEFRKFVWRIIEEPASSVYAQIFAILSVLFVLISISGLILGSIPEFQVPAKRSKTASNVTLEREPHSALIQVEYVCIIWFSLEYFSKMIVTPNRCATFRQLLNIIDLLAILPFMIEMGLKIVGIDTEQLQDLKGAFLVIRILRVLRVIRVLKLGRYSSGLQMFGKTLHASFRQLGMMAMVVMTGVIFFSTLVYFLEKDEPTSGFHSIPAACWWCIVTMTTVGYGDLTPVTVAGKLVATGAIACGVLVLALPITIIVDNFMKVAESERRPGFSENAGVKRLGPRARVVVTEEPDAEQQENEQKNIRKRKLIEQISKPIKTESNMPMLKDEM</sequence>
<dbReference type="Proteomes" id="UP000887580">
    <property type="component" value="Unplaced"/>
</dbReference>
<evidence type="ECO:0000313" key="1">
    <source>
        <dbReference type="Proteomes" id="UP000887580"/>
    </source>
</evidence>
<dbReference type="WBParaSite" id="PS1159_v2.g19174.t1">
    <property type="protein sequence ID" value="PS1159_v2.g19174.t1"/>
    <property type="gene ID" value="PS1159_v2.g19174"/>
</dbReference>
<evidence type="ECO:0000313" key="2">
    <source>
        <dbReference type="WBParaSite" id="PS1159_v2.g19174.t1"/>
    </source>
</evidence>
<proteinExistence type="predicted"/>